<dbReference type="Proteomes" id="UP000002812">
    <property type="component" value="Unassembled WGS sequence"/>
</dbReference>
<dbReference type="EMBL" id="AKHY01000171">
    <property type="protein sequence ID" value="EIT76000.1"/>
    <property type="molecule type" value="Genomic_DNA"/>
</dbReference>
<organism evidence="1 2">
    <name type="scientific">Aspergillus oryzae (strain 3.042)</name>
    <name type="common">Yellow koji mold</name>
    <dbReference type="NCBI Taxonomy" id="1160506"/>
    <lineage>
        <taxon>Eukaryota</taxon>
        <taxon>Fungi</taxon>
        <taxon>Dikarya</taxon>
        <taxon>Ascomycota</taxon>
        <taxon>Pezizomycotina</taxon>
        <taxon>Eurotiomycetes</taxon>
        <taxon>Eurotiomycetidae</taxon>
        <taxon>Eurotiales</taxon>
        <taxon>Aspergillaceae</taxon>
        <taxon>Aspergillus</taxon>
        <taxon>Aspergillus subgen. Circumdati</taxon>
    </lineage>
</organism>
<name>I8TP74_ASPO3</name>
<reference evidence="1 2" key="1">
    <citation type="journal article" date="2012" name="Eukaryot. Cell">
        <title>Draft genome sequence of Aspergillus oryzae strain 3.042.</title>
        <authorList>
            <person name="Zhao G."/>
            <person name="Yao Y."/>
            <person name="Qi W."/>
            <person name="Wang C."/>
            <person name="Hou L."/>
            <person name="Zeng B."/>
            <person name="Cao X."/>
        </authorList>
    </citation>
    <scope>NUCLEOTIDE SEQUENCE [LARGE SCALE GENOMIC DNA]</scope>
    <source>
        <strain evidence="1 2">3.042</strain>
    </source>
</reference>
<sequence>MGSGCPLFCSKYCSHGWVTRLTVTVVGQKYYHTLPVNITKLTQGFGIEHSRKQNSLESGGLFKIPILPTRENVSYQSTSNAQIHISKQLKELYPTPFLDGVSGIHTKCFR</sequence>
<reference evidence="2" key="2">
    <citation type="submission" date="2012-06" db="EMBL/GenBank/DDBJ databases">
        <title>Comparative genomic analyses of Aspergillus oryzae 3.042 and A. oryzae RIB40 for soy-sauce fermentation.</title>
        <authorList>
            <person name="Zhao G."/>
            <person name="Hou L."/>
            <person name="Wang C."/>
            <person name="Cao X."/>
        </authorList>
    </citation>
    <scope>NUCLEOTIDE SEQUENCE [LARGE SCALE GENOMIC DNA]</scope>
    <source>
        <strain evidence="2">3.042</strain>
    </source>
</reference>
<protein>
    <submittedName>
        <fullName evidence="1">Uncharacterized protein</fullName>
    </submittedName>
</protein>
<proteinExistence type="predicted"/>
<evidence type="ECO:0000313" key="1">
    <source>
        <dbReference type="EMBL" id="EIT76000.1"/>
    </source>
</evidence>
<dbReference type="HOGENOM" id="CLU_2170540_0_0_1"/>
<dbReference type="AlphaFoldDB" id="I8TP74"/>
<accession>I8TP74</accession>
<gene>
    <name evidence="1" type="ORF">Ao3042_07883</name>
</gene>
<comment type="caution">
    <text evidence="1">The sequence shown here is derived from an EMBL/GenBank/DDBJ whole genome shotgun (WGS) entry which is preliminary data.</text>
</comment>
<evidence type="ECO:0000313" key="2">
    <source>
        <dbReference type="Proteomes" id="UP000002812"/>
    </source>
</evidence>